<dbReference type="InterPro" id="IPR036770">
    <property type="entry name" value="Ankyrin_rpt-contain_sf"/>
</dbReference>
<feature type="domain" description="Nephrocystin 3-like N-terminal" evidence="8">
    <location>
        <begin position="355"/>
        <end position="516"/>
    </location>
</feature>
<dbReference type="PROSITE" id="PS50297">
    <property type="entry name" value="ANK_REP_REGION"/>
    <property type="match status" value="7"/>
</dbReference>
<dbReference type="CDD" id="cd02249">
    <property type="entry name" value="ZZ"/>
    <property type="match status" value="1"/>
</dbReference>
<feature type="repeat" description="ANK" evidence="6">
    <location>
        <begin position="1163"/>
        <end position="1198"/>
    </location>
</feature>
<keyword evidence="4" id="KW-0862">Zinc</keyword>
<dbReference type="SMART" id="SM00248">
    <property type="entry name" value="ANK"/>
    <property type="match status" value="17"/>
</dbReference>
<keyword evidence="10" id="KW-1185">Reference proteome</keyword>
<sequence>MEMSTPPETAKAGSSVQSEDGENSTKTAEANGSVADIQSVDGQPHDEAVEETSMVDEYRQYLSGDKPPEYDVEGLVTLWDGIVVVHGIHGARRPPWNNPGSGSSGWLDDQDFINHPRVMSFGYIASTLLCGSATQHRIRDSARQLLVELSDNRRKTDKNRPIMFVGHDIGCIIVKYALVIAGLDPHSFGEIFDFTRLLLFYGCPHRATNRLDMEERLSRFIYRPEARLFSAAGSVSCLADTALQVHDLFLETKHYYQSYVLNVHADPLGSASAIDTAFDHYVGTIGVPFEFQIGDKQTDGATFQRVKEILNLVRPELTSVLEADAQEIVNYRDLLSAASPLKPLVTGPDMTNQFSWISKNREYMSWRDQRKPQLLYLHGRVNVQAACSYVLDDLSQLHQNKGNQLVLYFTFDRHDIRRNGLRNMLATFIAQIAGHFPSIKGVLMQQLLIDRLQRSWDFGDLICWLDRYRRVGVIKGISCILDHFDECEPISRKHFLDHFRYKSTSQERPFRLLVTSLKAGALIDELSSANWPVIDLVQAAPPMNDAASRSASGPSLMACRTDLRAYKGAIEEEIRSIAALDTGIRCLILDHMASNEAWPTSQTIRGTFGPAQGLSLKTAIQAILGRVQDQNPSAFYLLAWVLYSVRPPTVPETEDMALSSKKLSLIDNMPGTKSISVWVEEALKSFAGIVAKKNNELAIAQHEIRDLLIKDTFDDTEFGATLSKLRTTSDKLIFKACLEYLSEDRAKEEMLNLSHVSEHLGTQVVTMGNRANLCGYAVEFWPYHLSRAANGQSIGIEDHLGSFIKPDNSNPWLTAFWTLADPVTRSRRPYTTIHPILAGLGLIDEVDLATETSEIKSDTMIESYLHGYSNLATNLLSSAAHSTEALENALVAAGAYGNESAWLHLIDYIKINVPDFPWHKEGSQLSRAACLGLSGAIEALVSAGYPAVDGNRISALVSAIRNSQVDSIRLLRRLGLDVKEGDEKAYEPSHFAAIIGQPASIDALYQEIAGIERPDINSRTDDGRTPLYLACLWGSYKAVDALIALGAELDEKDLEDPALPGWRPLLVALDDNYLDCARSLLNAGADPNAIGFSGTAITYAVSLGSLDMCKLLIEKGADLNHPGNAYRSPLGSALLDDLPIDRRFEIVKLLVEKGANIHRKEFDGWSSLSLACCLNDSNNVAIVDLLLVHGADVNYTDETGYRPLHRAVLESAPAVLRRLLKESNIEVDYFDQDGSTPLMLASDNEELTRILLEKGADPNFHREYHLSPISHAISSESLEVVRLLLEAGAVLHETERRPSWLPLNVAVFKGSTDIIRLLCDNGADVNQGLTPGYNSVHQALQWPGLSTLLEYRPDVNAVSPIGRVPLHRIARETPLDNVKMLVRAGADANFADEEDGWTPLISALDAKNEAVAEFLLTQKPDLNHWAKFWGAPLHVACRRGLVNIARCMIKNGADVNLDGSDRARTPLISAFFNQEDNFSPSPEDLNNDNNIAVVNLLLESGADLRDLGGVHGNAVSAAAYHGTAPMLKLALSKGVKAGLLDPMGRLPLHSAAIRGDLELVNILLDHGEDPELPDRAGRTAIHWAAQGGSVACLKLIVAKVGASAINQGDQHGWTPLCWAARGCEEGYSGYYASYDVQLELLRELLDMGAHKDHVSDLCGKPWTPFGISLYHQRPQEIVDLLRPTTEGEIRSIAGEVPEVPTNHLLRSTNQLCDYCRYRVTGIGYQCEECAIHFDLCYKCYELRDVLHDPGHRFKEFGPEFVEAPRVEELTTPLQEGAAGETDSESDSESAFSSSSSSDDAAENPEGENE</sequence>
<organism evidence="9 10">
    <name type="scientific">Apiospora kogelbergensis</name>
    <dbReference type="NCBI Taxonomy" id="1337665"/>
    <lineage>
        <taxon>Eukaryota</taxon>
        <taxon>Fungi</taxon>
        <taxon>Dikarya</taxon>
        <taxon>Ascomycota</taxon>
        <taxon>Pezizomycotina</taxon>
        <taxon>Sordariomycetes</taxon>
        <taxon>Xylariomycetidae</taxon>
        <taxon>Amphisphaeriales</taxon>
        <taxon>Apiosporaceae</taxon>
        <taxon>Apiospora</taxon>
    </lineage>
</organism>
<feature type="repeat" description="ANK" evidence="6">
    <location>
        <begin position="1092"/>
        <end position="1124"/>
    </location>
</feature>
<evidence type="ECO:0000256" key="5">
    <source>
        <dbReference type="ARBA" id="ARBA00023043"/>
    </source>
</evidence>
<protein>
    <recommendedName>
        <fullName evidence="8">Nephrocystin 3-like N-terminal domain-containing protein</fullName>
    </recommendedName>
</protein>
<feature type="compositionally biased region" description="Polar residues" evidence="7">
    <location>
        <begin position="12"/>
        <end position="30"/>
    </location>
</feature>
<evidence type="ECO:0000256" key="6">
    <source>
        <dbReference type="PROSITE-ProRule" id="PRU00023"/>
    </source>
</evidence>
<dbReference type="SUPFAM" id="SSF57850">
    <property type="entry name" value="RING/U-box"/>
    <property type="match status" value="1"/>
</dbReference>
<feature type="compositionally biased region" description="Acidic residues" evidence="7">
    <location>
        <begin position="1799"/>
        <end position="1809"/>
    </location>
</feature>
<evidence type="ECO:0000313" key="10">
    <source>
        <dbReference type="Proteomes" id="UP001392437"/>
    </source>
</evidence>
<dbReference type="PANTHER" id="PTHR24123">
    <property type="entry name" value="ANKYRIN REPEAT-CONTAINING"/>
    <property type="match status" value="1"/>
</dbReference>
<keyword evidence="1" id="KW-0479">Metal-binding</keyword>
<dbReference type="Pfam" id="PF24883">
    <property type="entry name" value="NPHP3_N"/>
    <property type="match status" value="1"/>
</dbReference>
<dbReference type="InterPro" id="IPR002110">
    <property type="entry name" value="Ankyrin_rpt"/>
</dbReference>
<keyword evidence="5 6" id="KW-0040">ANK repeat</keyword>
<keyword evidence="3" id="KW-0863">Zinc-finger</keyword>
<accession>A0AAW0REL5</accession>
<dbReference type="Pfam" id="PF13637">
    <property type="entry name" value="Ank_4"/>
    <property type="match status" value="1"/>
</dbReference>
<dbReference type="Proteomes" id="UP001392437">
    <property type="component" value="Unassembled WGS sequence"/>
</dbReference>
<feature type="repeat" description="ANK" evidence="6">
    <location>
        <begin position="1543"/>
        <end position="1575"/>
    </location>
</feature>
<evidence type="ECO:0000256" key="1">
    <source>
        <dbReference type="ARBA" id="ARBA00022723"/>
    </source>
</evidence>
<evidence type="ECO:0000256" key="2">
    <source>
        <dbReference type="ARBA" id="ARBA00022737"/>
    </source>
</evidence>
<dbReference type="SUPFAM" id="SSF48403">
    <property type="entry name" value="Ankyrin repeat"/>
    <property type="match status" value="3"/>
</dbReference>
<feature type="region of interest" description="Disordered" evidence="7">
    <location>
        <begin position="1"/>
        <end position="53"/>
    </location>
</feature>
<proteinExistence type="predicted"/>
<dbReference type="PROSITE" id="PS50088">
    <property type="entry name" value="ANK_REPEAT"/>
    <property type="match status" value="7"/>
</dbReference>
<evidence type="ECO:0000259" key="8">
    <source>
        <dbReference type="Pfam" id="PF24883"/>
    </source>
</evidence>
<evidence type="ECO:0000313" key="9">
    <source>
        <dbReference type="EMBL" id="KAK8133278.1"/>
    </source>
</evidence>
<feature type="region of interest" description="Disordered" evidence="7">
    <location>
        <begin position="1764"/>
        <end position="1809"/>
    </location>
</feature>
<feature type="repeat" description="ANK" evidence="6">
    <location>
        <begin position="1022"/>
        <end position="1054"/>
    </location>
</feature>
<comment type="caution">
    <text evidence="9">The sequence shown here is derived from an EMBL/GenBank/DDBJ whole genome shotgun (WGS) entry which is preliminary data.</text>
</comment>
<dbReference type="Gene3D" id="1.25.40.20">
    <property type="entry name" value="Ankyrin repeat-containing domain"/>
    <property type="match status" value="4"/>
</dbReference>
<name>A0AAW0REL5_9PEZI</name>
<feature type="compositionally biased region" description="Low complexity" evidence="7">
    <location>
        <begin position="1788"/>
        <end position="1798"/>
    </location>
</feature>
<feature type="repeat" description="ANK" evidence="6">
    <location>
        <begin position="1432"/>
        <end position="1460"/>
    </location>
</feature>
<gene>
    <name evidence="9" type="ORF">PG999_001451</name>
</gene>
<dbReference type="Pfam" id="PF12796">
    <property type="entry name" value="Ank_2"/>
    <property type="match status" value="4"/>
</dbReference>
<dbReference type="InterPro" id="IPR056884">
    <property type="entry name" value="NPHP3-like_N"/>
</dbReference>
<dbReference type="Gene3D" id="3.30.60.90">
    <property type="match status" value="1"/>
</dbReference>
<dbReference type="Pfam" id="PF00023">
    <property type="entry name" value="Ank"/>
    <property type="match status" value="2"/>
</dbReference>
<dbReference type="EMBL" id="JAQQWP010000001">
    <property type="protein sequence ID" value="KAK8133278.1"/>
    <property type="molecule type" value="Genomic_DNA"/>
</dbReference>
<evidence type="ECO:0000256" key="3">
    <source>
        <dbReference type="ARBA" id="ARBA00022771"/>
    </source>
</evidence>
<reference evidence="9 10" key="1">
    <citation type="submission" date="2023-01" db="EMBL/GenBank/DDBJ databases">
        <title>Analysis of 21 Apiospora genomes using comparative genomics revels a genus with tremendous synthesis potential of carbohydrate active enzymes and secondary metabolites.</title>
        <authorList>
            <person name="Sorensen T."/>
        </authorList>
    </citation>
    <scope>NUCLEOTIDE SEQUENCE [LARGE SCALE GENOMIC DNA]</scope>
    <source>
        <strain evidence="9 10">CBS 117206</strain>
    </source>
</reference>
<dbReference type="InterPro" id="IPR051165">
    <property type="entry name" value="Multifunctional_ANK_Repeat"/>
</dbReference>
<feature type="repeat" description="ANK" evidence="6">
    <location>
        <begin position="1361"/>
        <end position="1393"/>
    </location>
</feature>
<dbReference type="PANTHER" id="PTHR24123:SF33">
    <property type="entry name" value="PROTEIN HOS4"/>
    <property type="match status" value="1"/>
</dbReference>
<keyword evidence="2" id="KW-0677">Repeat</keyword>
<dbReference type="InterPro" id="IPR043145">
    <property type="entry name" value="Znf_ZZ_sf"/>
</dbReference>
<evidence type="ECO:0000256" key="4">
    <source>
        <dbReference type="ARBA" id="ARBA00022833"/>
    </source>
</evidence>
<evidence type="ECO:0000256" key="7">
    <source>
        <dbReference type="SAM" id="MobiDB-lite"/>
    </source>
</evidence>
<dbReference type="GO" id="GO:0008270">
    <property type="term" value="F:zinc ion binding"/>
    <property type="evidence" value="ECO:0007669"/>
    <property type="project" value="UniProtKB-KW"/>
</dbReference>
<feature type="repeat" description="ANK" evidence="6">
    <location>
        <begin position="1298"/>
        <end position="1326"/>
    </location>
</feature>